<dbReference type="RefSeq" id="WP_040820693.1">
    <property type="nucleotide sequence ID" value="NZ_JBIAQY010000008.1"/>
</dbReference>
<evidence type="ECO:0000313" key="2">
    <source>
        <dbReference type="Proteomes" id="UP001601992"/>
    </source>
</evidence>
<comment type="caution">
    <text evidence="1">The sequence shown here is derived from an EMBL/GenBank/DDBJ whole genome shotgun (WGS) entry which is preliminary data.</text>
</comment>
<reference evidence="1 2" key="1">
    <citation type="submission" date="2024-10" db="EMBL/GenBank/DDBJ databases">
        <title>The Natural Products Discovery Center: Release of the First 8490 Sequenced Strains for Exploring Actinobacteria Biosynthetic Diversity.</title>
        <authorList>
            <person name="Kalkreuter E."/>
            <person name="Kautsar S.A."/>
            <person name="Yang D."/>
            <person name="Bader C.D."/>
            <person name="Teijaro C.N."/>
            <person name="Fluegel L."/>
            <person name="Davis C.M."/>
            <person name="Simpson J.R."/>
            <person name="Lauterbach L."/>
            <person name="Steele A.D."/>
            <person name="Gui C."/>
            <person name="Meng S."/>
            <person name="Li G."/>
            <person name="Viehrig K."/>
            <person name="Ye F."/>
            <person name="Su P."/>
            <person name="Kiefer A.F."/>
            <person name="Nichols A."/>
            <person name="Cepeda A.J."/>
            <person name="Yan W."/>
            <person name="Fan B."/>
            <person name="Jiang Y."/>
            <person name="Adhikari A."/>
            <person name="Zheng C.-J."/>
            <person name="Schuster L."/>
            <person name="Cowan T.M."/>
            <person name="Smanski M.J."/>
            <person name="Chevrette M.G."/>
            <person name="De Carvalho L.P.S."/>
            <person name="Shen B."/>
        </authorList>
    </citation>
    <scope>NUCLEOTIDE SEQUENCE [LARGE SCALE GENOMIC DNA]</scope>
    <source>
        <strain evidence="1 2">NPDC002593</strain>
    </source>
</reference>
<name>A0ABW6S3S0_9NOCA</name>
<dbReference type="EMBL" id="JBIAQY010000008">
    <property type="protein sequence ID" value="MFF3570941.1"/>
    <property type="molecule type" value="Genomic_DNA"/>
</dbReference>
<accession>A0ABW6S3S0</accession>
<keyword evidence="2" id="KW-1185">Reference proteome</keyword>
<proteinExistence type="predicted"/>
<sequence>MHASWGTAVEQTILDLSARPHPGALPEEANAAARALLRRADHELLAELAPSNGVTPACDV</sequence>
<evidence type="ECO:0000313" key="1">
    <source>
        <dbReference type="EMBL" id="MFF3570941.1"/>
    </source>
</evidence>
<dbReference type="Proteomes" id="UP001601992">
    <property type="component" value="Unassembled WGS sequence"/>
</dbReference>
<gene>
    <name evidence="1" type="ORF">ACFYXQ_24470</name>
</gene>
<organism evidence="1 2">
    <name type="scientific">Nocardia jiangxiensis</name>
    <dbReference type="NCBI Taxonomy" id="282685"/>
    <lineage>
        <taxon>Bacteria</taxon>
        <taxon>Bacillati</taxon>
        <taxon>Actinomycetota</taxon>
        <taxon>Actinomycetes</taxon>
        <taxon>Mycobacteriales</taxon>
        <taxon>Nocardiaceae</taxon>
        <taxon>Nocardia</taxon>
    </lineage>
</organism>
<protein>
    <submittedName>
        <fullName evidence="1">Uncharacterized protein</fullName>
    </submittedName>
</protein>